<keyword evidence="2" id="KW-1185">Reference proteome</keyword>
<dbReference type="AlphaFoldDB" id="A0A225WPT2"/>
<dbReference type="GO" id="GO:0003964">
    <property type="term" value="F:RNA-directed DNA polymerase activity"/>
    <property type="evidence" value="ECO:0007669"/>
    <property type="project" value="UniProtKB-KW"/>
</dbReference>
<keyword evidence="1" id="KW-0695">RNA-directed DNA polymerase</keyword>
<sequence>MLDALYDRLQFDPPTAQEAIQIWDDAKCRIRKSIVQCKRTSPRKCKKIYSQKLSRLCNQQRAAIAAESAVEDDIEAITTRIEALDIQSTSVGTRLETIRAAIVGLQGERGHMKMAARFRQHTWHVKRTTSRLFESTSLKYADNYIPKIVPAPGAPRQALALLLAFQKAYDSLEREYLIRSLVAHRYHAQFITVVKALRTGTRLRFLVLVECFQSYNTVNPCWRSLYWEITLISDEGMYSTSSNCDFTVAAPTSMQRSIVPIPSGAIA</sequence>
<gene>
    <name evidence="1" type="ORF">PHMEG_0006671</name>
</gene>
<dbReference type="Proteomes" id="UP000198211">
    <property type="component" value="Unassembled WGS sequence"/>
</dbReference>
<keyword evidence="1" id="KW-0808">Transferase</keyword>
<proteinExistence type="predicted"/>
<accession>A0A225WPT2</accession>
<dbReference type="EMBL" id="NBNE01000484">
    <property type="protein sequence ID" value="OWZ19129.1"/>
    <property type="molecule type" value="Genomic_DNA"/>
</dbReference>
<comment type="caution">
    <text evidence="1">The sequence shown here is derived from an EMBL/GenBank/DDBJ whole genome shotgun (WGS) entry which is preliminary data.</text>
</comment>
<organism evidence="1 2">
    <name type="scientific">Phytophthora megakarya</name>
    <dbReference type="NCBI Taxonomy" id="4795"/>
    <lineage>
        <taxon>Eukaryota</taxon>
        <taxon>Sar</taxon>
        <taxon>Stramenopiles</taxon>
        <taxon>Oomycota</taxon>
        <taxon>Peronosporomycetes</taxon>
        <taxon>Peronosporales</taxon>
        <taxon>Peronosporaceae</taxon>
        <taxon>Phytophthora</taxon>
    </lineage>
</organism>
<reference evidence="2" key="1">
    <citation type="submission" date="2017-03" db="EMBL/GenBank/DDBJ databases">
        <title>Phytopthora megakarya and P. palmivora, two closely related causual agents of cacao black pod achieved similar genome size and gene model numbers by different mechanisms.</title>
        <authorList>
            <person name="Ali S."/>
            <person name="Shao J."/>
            <person name="Larry D.J."/>
            <person name="Kronmiller B."/>
            <person name="Shen D."/>
            <person name="Strem M.D."/>
            <person name="Melnick R.L."/>
            <person name="Guiltinan M.J."/>
            <person name="Tyler B.M."/>
            <person name="Meinhardt L.W."/>
            <person name="Bailey B.A."/>
        </authorList>
    </citation>
    <scope>NUCLEOTIDE SEQUENCE [LARGE SCALE GENOMIC DNA]</scope>
    <source>
        <strain evidence="2">zdho120</strain>
    </source>
</reference>
<protein>
    <submittedName>
        <fullName evidence="1">Reverse transcriptase</fullName>
    </submittedName>
</protein>
<evidence type="ECO:0000313" key="1">
    <source>
        <dbReference type="EMBL" id="OWZ19129.1"/>
    </source>
</evidence>
<evidence type="ECO:0000313" key="2">
    <source>
        <dbReference type="Proteomes" id="UP000198211"/>
    </source>
</evidence>
<name>A0A225WPT2_9STRA</name>
<keyword evidence="1" id="KW-0548">Nucleotidyltransferase</keyword>